<reference evidence="2 3" key="1">
    <citation type="submission" date="2017-07" db="EMBL/GenBank/DDBJ databases">
        <authorList>
            <person name="Talla V."/>
            <person name="Backstrom N."/>
        </authorList>
    </citation>
    <scope>NUCLEOTIDE SEQUENCE [LARGE SCALE GENOMIC DNA]</scope>
</reference>
<organism evidence="2 3">
    <name type="scientific">Leptidea sinapis</name>
    <dbReference type="NCBI Taxonomy" id="189913"/>
    <lineage>
        <taxon>Eukaryota</taxon>
        <taxon>Metazoa</taxon>
        <taxon>Ecdysozoa</taxon>
        <taxon>Arthropoda</taxon>
        <taxon>Hexapoda</taxon>
        <taxon>Insecta</taxon>
        <taxon>Pterygota</taxon>
        <taxon>Neoptera</taxon>
        <taxon>Endopterygota</taxon>
        <taxon>Lepidoptera</taxon>
        <taxon>Glossata</taxon>
        <taxon>Ditrysia</taxon>
        <taxon>Papilionoidea</taxon>
        <taxon>Pieridae</taxon>
        <taxon>Dismorphiinae</taxon>
        <taxon>Leptidea</taxon>
    </lineage>
</organism>
<dbReference type="AlphaFoldDB" id="A0A5E4QBU5"/>
<evidence type="ECO:0000313" key="3">
    <source>
        <dbReference type="Proteomes" id="UP000324832"/>
    </source>
</evidence>
<dbReference type="Proteomes" id="UP000324832">
    <property type="component" value="Unassembled WGS sequence"/>
</dbReference>
<evidence type="ECO:0000256" key="1">
    <source>
        <dbReference type="SAM" id="Phobius"/>
    </source>
</evidence>
<accession>A0A5E4QBU5</accession>
<protein>
    <submittedName>
        <fullName evidence="2">Uncharacterized protein</fullName>
    </submittedName>
</protein>
<evidence type="ECO:0000313" key="2">
    <source>
        <dbReference type="EMBL" id="VVC95741.1"/>
    </source>
</evidence>
<feature type="transmembrane region" description="Helical" evidence="1">
    <location>
        <begin position="35"/>
        <end position="60"/>
    </location>
</feature>
<proteinExistence type="predicted"/>
<keyword evidence="3" id="KW-1185">Reference proteome</keyword>
<gene>
    <name evidence="2" type="ORF">LSINAPIS_LOCUS7384</name>
</gene>
<sequence length="147" mass="17130">MNRMEDSVLSPSYFWSCLTLGEECPFISSADPKLYYFALVLTALYAVLLLTILTEVMFYLPLDNFQNQIDYYINCVKKKISRVQANQRRLVTVQERAGKQLQRSMHCCNLVCLLRNDLTIEPDKVKPYTTNAENVDSSEYYKIDENM</sequence>
<keyword evidence="1" id="KW-0812">Transmembrane</keyword>
<dbReference type="EMBL" id="FZQP02002437">
    <property type="protein sequence ID" value="VVC95741.1"/>
    <property type="molecule type" value="Genomic_DNA"/>
</dbReference>
<keyword evidence="1" id="KW-1133">Transmembrane helix</keyword>
<name>A0A5E4QBU5_9NEOP</name>
<keyword evidence="1" id="KW-0472">Membrane</keyword>